<proteinExistence type="predicted"/>
<organism evidence="2 3">
    <name type="scientific">Spirochaeta isovalerica</name>
    <dbReference type="NCBI Taxonomy" id="150"/>
    <lineage>
        <taxon>Bacteria</taxon>
        <taxon>Pseudomonadati</taxon>
        <taxon>Spirochaetota</taxon>
        <taxon>Spirochaetia</taxon>
        <taxon>Spirochaetales</taxon>
        <taxon>Spirochaetaceae</taxon>
        <taxon>Spirochaeta</taxon>
    </lineage>
</organism>
<dbReference type="RefSeq" id="WP_184743302.1">
    <property type="nucleotide sequence ID" value="NZ_JACHGJ010000001.1"/>
</dbReference>
<gene>
    <name evidence="2" type="ORF">HNR50_000520</name>
</gene>
<sequence>MDFTISSTSEGSALIESSGKTYLAVDSGLKNRAFVGVDTSRLQSLPGLIVSGGEIKNWNLQGITEIDGHTLFYGPELSGKTLAAIHMTPAILEKLAQALYIVKDRNLPVRQFSLSSVFFCDNGDILFFPPRLMEFLNNHRVRQNSMKMIVPWNKPGIGGDEARAFTLASLAYIIATGKEPFPGESEEEIEKFISSVNYASPLIFEPRLSEEFVSLIDLSFRGKGSLALWRNLLKKWNDSGIVDASLSNEAVKDRELRERKREDARVRKTKAGFFLTKNRSRLIAAGIAVLIIGLVLQAPISKLLEAPVTVGMTQEEVVNLYYDSFRTLDTEALEDTITAKAGKGDINEISTIYVTSRVRTSYEGSTGLLDPEEWIAAGMEPVPPGTQVWGISGLKIKTLGNNTFEAEYSKWSPAVVEDPDSSKPMMPIEEKTRDILHLSMDKDVWVIDRIERIKK</sequence>
<keyword evidence="1" id="KW-1133">Transmembrane helix</keyword>
<evidence type="ECO:0000313" key="2">
    <source>
        <dbReference type="EMBL" id="MBB6478887.1"/>
    </source>
</evidence>
<reference evidence="2 3" key="1">
    <citation type="submission" date="2020-08" db="EMBL/GenBank/DDBJ databases">
        <title>Genomic Encyclopedia of Type Strains, Phase IV (KMG-IV): sequencing the most valuable type-strain genomes for metagenomic binning, comparative biology and taxonomic classification.</title>
        <authorList>
            <person name="Goeker M."/>
        </authorList>
    </citation>
    <scope>NUCLEOTIDE SEQUENCE [LARGE SCALE GENOMIC DNA]</scope>
    <source>
        <strain evidence="2 3">DSM 2461</strain>
    </source>
</reference>
<protein>
    <submittedName>
        <fullName evidence="2">Uncharacterized protein</fullName>
    </submittedName>
</protein>
<accession>A0A841R6R5</accession>
<comment type="caution">
    <text evidence="2">The sequence shown here is derived from an EMBL/GenBank/DDBJ whole genome shotgun (WGS) entry which is preliminary data.</text>
</comment>
<keyword evidence="1" id="KW-0472">Membrane</keyword>
<feature type="transmembrane region" description="Helical" evidence="1">
    <location>
        <begin position="282"/>
        <end position="300"/>
    </location>
</feature>
<name>A0A841R6R5_9SPIO</name>
<dbReference type="Proteomes" id="UP000587760">
    <property type="component" value="Unassembled WGS sequence"/>
</dbReference>
<dbReference type="AlphaFoldDB" id="A0A841R6R5"/>
<keyword evidence="1" id="KW-0812">Transmembrane</keyword>
<evidence type="ECO:0000313" key="3">
    <source>
        <dbReference type="Proteomes" id="UP000587760"/>
    </source>
</evidence>
<dbReference type="EMBL" id="JACHGJ010000001">
    <property type="protein sequence ID" value="MBB6478887.1"/>
    <property type="molecule type" value="Genomic_DNA"/>
</dbReference>
<keyword evidence="3" id="KW-1185">Reference proteome</keyword>
<evidence type="ECO:0000256" key="1">
    <source>
        <dbReference type="SAM" id="Phobius"/>
    </source>
</evidence>